<dbReference type="STRING" id="1548547.BA177_01925"/>
<dbReference type="SMART" id="SM00028">
    <property type="entry name" value="TPR"/>
    <property type="match status" value="9"/>
</dbReference>
<dbReference type="PANTHER" id="PTHR44943:SF8">
    <property type="entry name" value="TPR REPEAT-CONTAINING PROTEIN MJ0263"/>
    <property type="match status" value="1"/>
</dbReference>
<dbReference type="EMBL" id="CP016268">
    <property type="protein sequence ID" value="ANO50141.1"/>
    <property type="molecule type" value="Genomic_DNA"/>
</dbReference>
<dbReference type="InterPro" id="IPR011990">
    <property type="entry name" value="TPR-like_helical_dom_sf"/>
</dbReference>
<dbReference type="SUPFAM" id="SSF52540">
    <property type="entry name" value="P-loop containing nucleoside triphosphate hydrolases"/>
    <property type="match status" value="1"/>
</dbReference>
<protein>
    <submittedName>
        <fullName evidence="4">Uncharacterized protein</fullName>
    </submittedName>
</protein>
<feature type="repeat" description="TPR" evidence="3">
    <location>
        <begin position="263"/>
        <end position="296"/>
    </location>
</feature>
<keyword evidence="2 3" id="KW-0802">TPR repeat</keyword>
<proteinExistence type="predicted"/>
<evidence type="ECO:0000256" key="3">
    <source>
        <dbReference type="PROSITE-ProRule" id="PRU00339"/>
    </source>
</evidence>
<dbReference type="Gene3D" id="3.40.50.300">
    <property type="entry name" value="P-loop containing nucleotide triphosphate hydrolases"/>
    <property type="match status" value="1"/>
</dbReference>
<dbReference type="PANTHER" id="PTHR44943">
    <property type="entry name" value="CELLULOSE SYNTHASE OPERON PROTEIN C"/>
    <property type="match status" value="1"/>
</dbReference>
<dbReference type="SUPFAM" id="SSF48452">
    <property type="entry name" value="TPR-like"/>
    <property type="match status" value="1"/>
</dbReference>
<dbReference type="InterPro" id="IPR051685">
    <property type="entry name" value="Ycf3/AcsC/BcsC/TPR_MFPF"/>
</dbReference>
<feature type="repeat" description="TPR" evidence="3">
    <location>
        <begin position="297"/>
        <end position="330"/>
    </location>
</feature>
<dbReference type="PROSITE" id="PS50005">
    <property type="entry name" value="TPR"/>
    <property type="match status" value="3"/>
</dbReference>
<dbReference type="InterPro" id="IPR019734">
    <property type="entry name" value="TPR_rpt"/>
</dbReference>
<keyword evidence="1" id="KW-0677">Repeat</keyword>
<dbReference type="AlphaFoldDB" id="A0A193LCI0"/>
<dbReference type="Pfam" id="PF13432">
    <property type="entry name" value="TPR_16"/>
    <property type="match status" value="4"/>
</dbReference>
<sequence>MRASGASGNAQVIAFQIAAQARGTNGIMRQRLAELHPQRPGHYCCYRQGSATPETAISDLTQQRERFEAASTALRSGDPARAVELCATGLEMQPNDANLLCLGARANLALRQFALAQQYIERALQVHPGFAAAHDVHGDWLLAEGHADRAIRAYEQSLRLDPTRPMTSSKLDRARTLVAHGAQSAPRARRARMAFEEEIKEAQALAEAGDKQRAEDVYRGILRKDPDHVEAARLLAGIAVEHERLQEAEIFLQRAVSLAPDYPRALVDLANVQRDQEKFDEALATADRLIALAPEAAESYMVRASVLGMAGRHEEAIATYRRVLELAPGKAGALCSMAHHLKTVGQSAEAIVQYRAAITARPDHAEAYWSLANLKTFRFTDEEVSAMQALLDAEGLTEVARSQIHNALAFAFEARGDYDRAFGNFEQCNIVRRRVEVYDPVDTETTHDRIISMFDESFVSQTAAEAVDPVPIFVVGLPRSGSTLIEQILASHSQVEGTHELGDLPKAVLKLRRRAPRQQRYPEFLASLNAGGWSSIGREYMRSTAKYRQGSGYFIDKNPNNFAYTGLIRLALPNAKIINARRHPLDSCLGSFKQLFASGQTFSYDMTELGEYYLQYQRLMDHWHRVLPGFVHDVHYEQVVADLDQQVRQLLDFCGLPFEEGCLRFFANKRAVKTASSEQVRQPIYSSSVNLWRKYESHLLPLVHILEPLLTALPADARPAILQKNLPGHVQVIDK</sequence>
<dbReference type="OrthoDB" id="9815894at2"/>
<dbReference type="Proteomes" id="UP000092695">
    <property type="component" value="Chromosome"/>
</dbReference>
<dbReference type="Pfam" id="PF13469">
    <property type="entry name" value="Sulfotransfer_3"/>
    <property type="match status" value="1"/>
</dbReference>
<gene>
    <name evidence="4" type="ORF">BA177_01925</name>
</gene>
<accession>A0A193LCI0</accession>
<organism evidence="4 5">
    <name type="scientific">Woeseia oceani</name>
    <dbReference type="NCBI Taxonomy" id="1548547"/>
    <lineage>
        <taxon>Bacteria</taxon>
        <taxon>Pseudomonadati</taxon>
        <taxon>Pseudomonadota</taxon>
        <taxon>Gammaproteobacteria</taxon>
        <taxon>Woeseiales</taxon>
        <taxon>Woeseiaceae</taxon>
        <taxon>Woeseia</taxon>
    </lineage>
</organism>
<dbReference type="Gene3D" id="1.25.40.10">
    <property type="entry name" value="Tetratricopeptide repeat domain"/>
    <property type="match status" value="2"/>
</dbReference>
<evidence type="ECO:0000313" key="5">
    <source>
        <dbReference type="Proteomes" id="UP000092695"/>
    </source>
</evidence>
<reference evidence="4 5" key="1">
    <citation type="submission" date="2016-06" db="EMBL/GenBank/DDBJ databases">
        <title>Complete genome sequence of a deep-branching marine Gamma Proteobacterium Woeseia oceani type strain XK5.</title>
        <authorList>
            <person name="Mu D."/>
            <person name="Du Z."/>
        </authorList>
    </citation>
    <scope>NUCLEOTIDE SEQUENCE [LARGE SCALE GENOMIC DNA]</scope>
    <source>
        <strain evidence="4 5">XK5</strain>
    </source>
</reference>
<evidence type="ECO:0000313" key="4">
    <source>
        <dbReference type="EMBL" id="ANO50141.1"/>
    </source>
</evidence>
<name>A0A193LCI0_9GAMM</name>
<dbReference type="InterPro" id="IPR027417">
    <property type="entry name" value="P-loop_NTPase"/>
</dbReference>
<evidence type="ECO:0000256" key="2">
    <source>
        <dbReference type="ARBA" id="ARBA00022803"/>
    </source>
</evidence>
<dbReference type="KEGG" id="woc:BA177_01925"/>
<keyword evidence="5" id="KW-1185">Reference proteome</keyword>
<feature type="repeat" description="TPR" evidence="3">
    <location>
        <begin position="131"/>
        <end position="164"/>
    </location>
</feature>
<evidence type="ECO:0000256" key="1">
    <source>
        <dbReference type="ARBA" id="ARBA00022737"/>
    </source>
</evidence>